<keyword evidence="3 7" id="KW-1133">Transmembrane helix</keyword>
<evidence type="ECO:0000259" key="8">
    <source>
        <dbReference type="Pfam" id="PF20684"/>
    </source>
</evidence>
<keyword evidence="4 7" id="KW-0472">Membrane</keyword>
<dbReference type="RefSeq" id="XP_049150046.1">
    <property type="nucleotide sequence ID" value="XM_049292900.1"/>
</dbReference>
<comment type="similarity">
    <text evidence="5">Belongs to the SAT4 family.</text>
</comment>
<keyword evidence="2 7" id="KW-0812">Transmembrane</keyword>
<dbReference type="InterPro" id="IPR052337">
    <property type="entry name" value="SAT4-like"/>
</dbReference>
<feature type="transmembrane region" description="Helical" evidence="7">
    <location>
        <begin position="89"/>
        <end position="108"/>
    </location>
</feature>
<dbReference type="PANTHER" id="PTHR33048">
    <property type="entry name" value="PTH11-LIKE INTEGRAL MEMBRANE PROTEIN (AFU_ORTHOLOGUE AFUA_5G11245)"/>
    <property type="match status" value="1"/>
</dbReference>
<dbReference type="KEGG" id="clup:CLUP02_13965"/>
<feature type="region of interest" description="Disordered" evidence="6">
    <location>
        <begin position="319"/>
        <end position="382"/>
    </location>
</feature>
<feature type="transmembrane region" description="Helical" evidence="7">
    <location>
        <begin position="128"/>
        <end position="147"/>
    </location>
</feature>
<evidence type="ECO:0000313" key="10">
    <source>
        <dbReference type="Proteomes" id="UP000830671"/>
    </source>
</evidence>
<dbReference type="Pfam" id="PF20684">
    <property type="entry name" value="Fung_rhodopsin"/>
    <property type="match status" value="1"/>
</dbReference>
<evidence type="ECO:0000256" key="7">
    <source>
        <dbReference type="SAM" id="Phobius"/>
    </source>
</evidence>
<protein>
    <recommendedName>
        <fullName evidence="8">Rhodopsin domain-containing protein</fullName>
    </recommendedName>
</protein>
<dbReference type="EMBL" id="CP019479">
    <property type="protein sequence ID" value="UQC88441.1"/>
    <property type="molecule type" value="Genomic_DNA"/>
</dbReference>
<dbReference type="AlphaFoldDB" id="A0A9Q8T3B9"/>
<dbReference type="InterPro" id="IPR049326">
    <property type="entry name" value="Rhodopsin_dom_fungi"/>
</dbReference>
<evidence type="ECO:0000256" key="1">
    <source>
        <dbReference type="ARBA" id="ARBA00004141"/>
    </source>
</evidence>
<sequence>TVHRRPQPPAVSYSYSYSYSPPKNVARIARSIHTPNMDPLPQLSPEQLQEDKSPLVLGVISMCLFISTGILILRLWTRFHIVKRIGIDDWAAAFSLISVLGVGLSQAVMTRYGLGKHQQTVPPEEMIGFMKCFWVSVLFYSLGHLSFKMAFLLQYYRVLVTHYMKKYYIAAMIFVGAWGLSVVIISFIWCIPLEGFWDHSVPAKCLPQQVLFYLFGACSIVTDVLIFLLPLPALIQLKLPRTQKLYLLGIFSLGFLIVGISVLRLQFLKINSDFTYWNVEPAMWSLGELSAAMVCLCLPPLKALAARMGLLVTRTGTSRTVPSTVDRHSRSPASNAPLSPTPKAVETYMINSPSEKPGSFGNDVVETERSEEVIRPSPAHMV</sequence>
<evidence type="ECO:0000256" key="6">
    <source>
        <dbReference type="SAM" id="MobiDB-lite"/>
    </source>
</evidence>
<dbReference type="Proteomes" id="UP000830671">
    <property type="component" value="Chromosome 7"/>
</dbReference>
<evidence type="ECO:0000256" key="4">
    <source>
        <dbReference type="ARBA" id="ARBA00023136"/>
    </source>
</evidence>
<proteinExistence type="inferred from homology"/>
<feature type="transmembrane region" description="Helical" evidence="7">
    <location>
        <begin position="211"/>
        <end position="233"/>
    </location>
</feature>
<feature type="transmembrane region" description="Helical" evidence="7">
    <location>
        <begin position="55"/>
        <end position="77"/>
    </location>
</feature>
<accession>A0A9Q8T3B9</accession>
<evidence type="ECO:0000313" key="9">
    <source>
        <dbReference type="EMBL" id="UQC88441.1"/>
    </source>
</evidence>
<evidence type="ECO:0000256" key="5">
    <source>
        <dbReference type="ARBA" id="ARBA00038359"/>
    </source>
</evidence>
<feature type="transmembrane region" description="Helical" evidence="7">
    <location>
        <begin position="167"/>
        <end position="191"/>
    </location>
</feature>
<gene>
    <name evidence="9" type="ORF">CLUP02_13965</name>
</gene>
<keyword evidence="10" id="KW-1185">Reference proteome</keyword>
<comment type="subcellular location">
    <subcellularLocation>
        <location evidence="1">Membrane</location>
        <topology evidence="1">Multi-pass membrane protein</topology>
    </subcellularLocation>
</comment>
<reference evidence="9" key="1">
    <citation type="journal article" date="2021" name="Mol. Plant Microbe Interact.">
        <title>Complete Genome Sequence of the Plant-Pathogenic Fungus Colletotrichum lupini.</title>
        <authorList>
            <person name="Baroncelli R."/>
            <person name="Pensec F."/>
            <person name="Da Lio D."/>
            <person name="Boufleur T."/>
            <person name="Vicente I."/>
            <person name="Sarrocco S."/>
            <person name="Picot A."/>
            <person name="Baraldi E."/>
            <person name="Sukno S."/>
            <person name="Thon M."/>
            <person name="Le Floch G."/>
        </authorList>
    </citation>
    <scope>NUCLEOTIDE SEQUENCE</scope>
    <source>
        <strain evidence="9">IMI 504893</strain>
    </source>
</reference>
<dbReference type="GeneID" id="73347910"/>
<dbReference type="PANTHER" id="PTHR33048:SF47">
    <property type="entry name" value="INTEGRAL MEMBRANE PROTEIN-RELATED"/>
    <property type="match status" value="1"/>
</dbReference>
<organism evidence="9 10">
    <name type="scientific">Colletotrichum lupini</name>
    <dbReference type="NCBI Taxonomy" id="145971"/>
    <lineage>
        <taxon>Eukaryota</taxon>
        <taxon>Fungi</taxon>
        <taxon>Dikarya</taxon>
        <taxon>Ascomycota</taxon>
        <taxon>Pezizomycotina</taxon>
        <taxon>Sordariomycetes</taxon>
        <taxon>Hypocreomycetidae</taxon>
        <taxon>Glomerellales</taxon>
        <taxon>Glomerellaceae</taxon>
        <taxon>Colletotrichum</taxon>
        <taxon>Colletotrichum acutatum species complex</taxon>
    </lineage>
</organism>
<evidence type="ECO:0000256" key="3">
    <source>
        <dbReference type="ARBA" id="ARBA00022989"/>
    </source>
</evidence>
<feature type="domain" description="Rhodopsin" evidence="8">
    <location>
        <begin position="73"/>
        <end position="306"/>
    </location>
</feature>
<feature type="transmembrane region" description="Helical" evidence="7">
    <location>
        <begin position="245"/>
        <end position="263"/>
    </location>
</feature>
<feature type="non-terminal residue" evidence="9">
    <location>
        <position position="1"/>
    </location>
</feature>
<feature type="transmembrane region" description="Helical" evidence="7">
    <location>
        <begin position="283"/>
        <end position="301"/>
    </location>
</feature>
<evidence type="ECO:0000256" key="2">
    <source>
        <dbReference type="ARBA" id="ARBA00022692"/>
    </source>
</evidence>
<dbReference type="GO" id="GO:0016020">
    <property type="term" value="C:membrane"/>
    <property type="evidence" value="ECO:0007669"/>
    <property type="project" value="UniProtKB-SubCell"/>
</dbReference>
<name>A0A9Q8T3B9_9PEZI</name>